<evidence type="ECO:0000313" key="5">
    <source>
        <dbReference type="Proteomes" id="UP000524246"/>
    </source>
</evidence>
<evidence type="ECO:0000256" key="2">
    <source>
        <dbReference type="ARBA" id="ARBA00022801"/>
    </source>
</evidence>
<sequence length="419" mass="46074">MKKPELVSPAGNLEKLKIAVLYGANAVYLSGERYGLRASADNFNNDEIKEGVEFAHARRCRVYVTLNALMHDEDLNGLKEYCKFLQAIDVDAVIVSDPGVLGLVKLHSNLPVHISTQASCLNVFSAKFWKKQGAQRIVVGRELSINEASRIQEVADIDTEMFVHGSMCMAYSGHCAISNYTSGRDANRGGCVQSCRFGYSQGLRRGKNINGNGRSGTLLHFLSSKDLFGLFLVPVFFEKKICALKIEGRMKSSLYVAVVTSAYRQAIDAYANGAWNGELIEDLIDLLDYVPHRDYTEASLLRPAGMDSVYQENKSTLLNTSKDMLGIVLESDDSKLLIRNYQSLKQGDDIELIGFNGDRIEIRVKSLRNVLGNSVDAVRQESLAILPPLKGVTPFQILVKTASRSMSGSVSSGVQVNAD</sequence>
<keyword evidence="2" id="KW-0378">Hydrolase</keyword>
<dbReference type="Gene3D" id="2.40.30.10">
    <property type="entry name" value="Translation factors"/>
    <property type="match status" value="1"/>
</dbReference>
<dbReference type="PANTHER" id="PTHR30217:SF6">
    <property type="entry name" value="TRNA HYDROXYLATION PROTEIN P"/>
    <property type="match status" value="1"/>
</dbReference>
<evidence type="ECO:0000256" key="3">
    <source>
        <dbReference type="ARBA" id="ARBA00038374"/>
    </source>
</evidence>
<dbReference type="Proteomes" id="UP000524246">
    <property type="component" value="Unassembled WGS sequence"/>
</dbReference>
<name>A0A7X9FR33_9DELT</name>
<protein>
    <submittedName>
        <fullName evidence="4">U32 family peptidase</fullName>
    </submittedName>
</protein>
<gene>
    <name evidence="4" type="ORF">GYA55_05770</name>
</gene>
<dbReference type="PROSITE" id="PS01276">
    <property type="entry name" value="PEPTIDASE_U32"/>
    <property type="match status" value="1"/>
</dbReference>
<dbReference type="GO" id="GO:0008233">
    <property type="term" value="F:peptidase activity"/>
    <property type="evidence" value="ECO:0007669"/>
    <property type="project" value="UniProtKB-KW"/>
</dbReference>
<organism evidence="4 5">
    <name type="scientific">SAR324 cluster bacterium</name>
    <dbReference type="NCBI Taxonomy" id="2024889"/>
    <lineage>
        <taxon>Bacteria</taxon>
        <taxon>Deltaproteobacteria</taxon>
        <taxon>SAR324 cluster</taxon>
    </lineage>
</organism>
<keyword evidence="1" id="KW-0645">Protease</keyword>
<dbReference type="AlphaFoldDB" id="A0A7X9FR33"/>
<evidence type="ECO:0000256" key="1">
    <source>
        <dbReference type="ARBA" id="ARBA00022670"/>
    </source>
</evidence>
<accession>A0A7X9FR33</accession>
<dbReference type="EMBL" id="JAAZON010000244">
    <property type="protein sequence ID" value="NMC62662.1"/>
    <property type="molecule type" value="Genomic_DNA"/>
</dbReference>
<dbReference type="Pfam" id="PF01136">
    <property type="entry name" value="Peptidase_U32"/>
    <property type="match status" value="1"/>
</dbReference>
<reference evidence="4 5" key="1">
    <citation type="journal article" date="2020" name="Biotechnol. Biofuels">
        <title>New insights from the biogas microbiome by comprehensive genome-resolved metagenomics of nearly 1600 species originating from multiple anaerobic digesters.</title>
        <authorList>
            <person name="Campanaro S."/>
            <person name="Treu L."/>
            <person name="Rodriguez-R L.M."/>
            <person name="Kovalovszki A."/>
            <person name="Ziels R.M."/>
            <person name="Maus I."/>
            <person name="Zhu X."/>
            <person name="Kougias P.G."/>
            <person name="Basile A."/>
            <person name="Luo G."/>
            <person name="Schluter A."/>
            <person name="Konstantinidis K.T."/>
            <person name="Angelidaki I."/>
        </authorList>
    </citation>
    <scope>NUCLEOTIDE SEQUENCE [LARGE SCALE GENOMIC DNA]</scope>
    <source>
        <strain evidence="4">AS27yjCOA_65</strain>
    </source>
</reference>
<dbReference type="InterPro" id="IPR051454">
    <property type="entry name" value="RNA/ubiquinone_mod_enzymes"/>
</dbReference>
<dbReference type="GO" id="GO:0006508">
    <property type="term" value="P:proteolysis"/>
    <property type="evidence" value="ECO:0007669"/>
    <property type="project" value="UniProtKB-KW"/>
</dbReference>
<dbReference type="InterPro" id="IPR001539">
    <property type="entry name" value="Peptidase_U32"/>
</dbReference>
<comment type="similarity">
    <text evidence="3">Belongs to the peptidase U32 family.</text>
</comment>
<dbReference type="PANTHER" id="PTHR30217">
    <property type="entry name" value="PEPTIDASE U32 FAMILY"/>
    <property type="match status" value="1"/>
</dbReference>
<comment type="caution">
    <text evidence="4">The sequence shown here is derived from an EMBL/GenBank/DDBJ whole genome shotgun (WGS) entry which is preliminary data.</text>
</comment>
<evidence type="ECO:0000313" key="4">
    <source>
        <dbReference type="EMBL" id="NMC62662.1"/>
    </source>
</evidence>
<proteinExistence type="inferred from homology"/>